<dbReference type="AlphaFoldDB" id="A0A532V602"/>
<name>A0A532V602_UNCT6</name>
<organism evidence="1 2">
    <name type="scientific">candidate division TA06 bacterium B3_TA06</name>
    <dbReference type="NCBI Taxonomy" id="2012487"/>
    <lineage>
        <taxon>Bacteria</taxon>
        <taxon>Bacteria division TA06</taxon>
    </lineage>
</organism>
<reference evidence="1 2" key="1">
    <citation type="submission" date="2017-06" db="EMBL/GenBank/DDBJ databases">
        <title>Novel microbial phyla capable of carbon fixation and sulfur reduction in deep-sea sediments.</title>
        <authorList>
            <person name="Huang J."/>
            <person name="Baker B."/>
            <person name="Wang Y."/>
        </authorList>
    </citation>
    <scope>NUCLEOTIDE SEQUENCE [LARGE SCALE GENOMIC DNA]</scope>
    <source>
        <strain evidence="1">B3_TA06</strain>
    </source>
</reference>
<sequence length="201" mass="23541">MAKTSTLQKHLRNQYLPIFQKMMGMSMAKAKRTFKDLFTKVTEEARKEDTMNLPPNLGDMLLEKESTDKKVKTVLAKKRAEGVRDQNIRWWWNMHDLERRMMSKVDEVFVYALFLRFTKEEGLSAAEANERICKVRPMFGDPADSRYGRGNDRPLPDELRQRVNAYMSRRAQQDPEGLKRDAEACSSFNAFVRKEIRKGNL</sequence>
<protein>
    <submittedName>
        <fullName evidence="1">Uncharacterized protein</fullName>
    </submittedName>
</protein>
<dbReference type="Proteomes" id="UP000317778">
    <property type="component" value="Unassembled WGS sequence"/>
</dbReference>
<evidence type="ECO:0000313" key="1">
    <source>
        <dbReference type="EMBL" id="TKJ42619.1"/>
    </source>
</evidence>
<evidence type="ECO:0000313" key="2">
    <source>
        <dbReference type="Proteomes" id="UP000317778"/>
    </source>
</evidence>
<dbReference type="EMBL" id="NJBO01000010">
    <property type="protein sequence ID" value="TKJ42619.1"/>
    <property type="molecule type" value="Genomic_DNA"/>
</dbReference>
<proteinExistence type="predicted"/>
<accession>A0A532V602</accession>
<gene>
    <name evidence="1" type="ORF">CEE36_06880</name>
</gene>
<comment type="caution">
    <text evidence="1">The sequence shown here is derived from an EMBL/GenBank/DDBJ whole genome shotgun (WGS) entry which is preliminary data.</text>
</comment>